<proteinExistence type="predicted"/>
<name>A0A0D8XXV6_DICVI</name>
<evidence type="ECO:0000313" key="6">
    <source>
        <dbReference type="EMBL" id="KJH48604.1"/>
    </source>
</evidence>
<evidence type="ECO:0000256" key="2">
    <source>
        <dbReference type="ARBA" id="ARBA00022853"/>
    </source>
</evidence>
<gene>
    <name evidence="6" type="ORF">DICVIV_05291</name>
</gene>
<dbReference type="GO" id="GO:0010506">
    <property type="term" value="P:regulation of autophagy"/>
    <property type="evidence" value="ECO:0007669"/>
    <property type="project" value="TreeGrafter"/>
</dbReference>
<dbReference type="CDD" id="cd00201">
    <property type="entry name" value="WW"/>
    <property type="match status" value="1"/>
</dbReference>
<dbReference type="SUPFAM" id="SSF51045">
    <property type="entry name" value="WW domain"/>
    <property type="match status" value="1"/>
</dbReference>
<dbReference type="GO" id="GO:0000993">
    <property type="term" value="F:RNA polymerase II complex binding"/>
    <property type="evidence" value="ECO:0007669"/>
    <property type="project" value="TreeGrafter"/>
</dbReference>
<reference evidence="6 7" key="1">
    <citation type="submission" date="2013-11" db="EMBL/GenBank/DDBJ databases">
        <title>Draft genome of the bovine lungworm Dictyocaulus viviparus.</title>
        <authorList>
            <person name="Mitreva M."/>
        </authorList>
    </citation>
    <scope>NUCLEOTIDE SEQUENCE [LARGE SCALE GENOMIC DNA]</scope>
    <source>
        <strain evidence="6 7">HannoverDv2000</strain>
    </source>
</reference>
<dbReference type="InterPro" id="IPR038867">
    <property type="entry name" value="WAC"/>
</dbReference>
<feature type="compositionally biased region" description="Polar residues" evidence="4">
    <location>
        <begin position="300"/>
        <end position="312"/>
    </location>
</feature>
<feature type="compositionally biased region" description="Low complexity" evidence="4">
    <location>
        <begin position="226"/>
        <end position="235"/>
    </location>
</feature>
<dbReference type="Proteomes" id="UP000053766">
    <property type="component" value="Unassembled WGS sequence"/>
</dbReference>
<feature type="compositionally biased region" description="Pro residues" evidence="4">
    <location>
        <begin position="174"/>
        <end position="185"/>
    </location>
</feature>
<feature type="domain" description="WW" evidence="5">
    <location>
        <begin position="10"/>
        <end position="37"/>
    </location>
</feature>
<evidence type="ECO:0000256" key="1">
    <source>
        <dbReference type="ARBA" id="ARBA00004123"/>
    </source>
</evidence>
<dbReference type="EMBL" id="KN716262">
    <property type="protein sequence ID" value="KJH48604.1"/>
    <property type="molecule type" value="Genomic_DNA"/>
</dbReference>
<dbReference type="SMART" id="SM00456">
    <property type="entry name" value="WW"/>
    <property type="match status" value="1"/>
</dbReference>
<feature type="compositionally biased region" description="Polar residues" evidence="4">
    <location>
        <begin position="199"/>
        <end position="218"/>
    </location>
</feature>
<dbReference type="STRING" id="29172.A0A0D8XXV6"/>
<feature type="compositionally biased region" description="Basic and acidic residues" evidence="4">
    <location>
        <begin position="282"/>
        <end position="299"/>
    </location>
</feature>
<keyword evidence="3" id="KW-0539">Nucleus</keyword>
<evidence type="ECO:0000259" key="5">
    <source>
        <dbReference type="PROSITE" id="PS50020"/>
    </source>
</evidence>
<dbReference type="InterPro" id="IPR036020">
    <property type="entry name" value="WW_dom_sf"/>
</dbReference>
<evidence type="ECO:0000313" key="7">
    <source>
        <dbReference type="Proteomes" id="UP000053766"/>
    </source>
</evidence>
<evidence type="ECO:0000256" key="3">
    <source>
        <dbReference type="ARBA" id="ARBA00023242"/>
    </source>
</evidence>
<dbReference type="GO" id="GO:0003682">
    <property type="term" value="F:chromatin binding"/>
    <property type="evidence" value="ECO:0007669"/>
    <property type="project" value="TreeGrafter"/>
</dbReference>
<keyword evidence="2" id="KW-0156">Chromatin regulator</keyword>
<dbReference type="PANTHER" id="PTHR15911">
    <property type="entry name" value="WW DOMAIN-CONTAINING ADAPTER PROTEIN WITH COILED-COIL"/>
    <property type="match status" value="1"/>
</dbReference>
<dbReference type="OrthoDB" id="10072039at2759"/>
<keyword evidence="7" id="KW-1185">Reference proteome</keyword>
<protein>
    <submittedName>
        <fullName evidence="6">WW domain protein</fullName>
    </submittedName>
</protein>
<feature type="region of interest" description="Disordered" evidence="4">
    <location>
        <begin position="169"/>
        <end position="347"/>
    </location>
</feature>
<feature type="compositionally biased region" description="Basic and acidic residues" evidence="4">
    <location>
        <begin position="337"/>
        <end position="347"/>
    </location>
</feature>
<accession>A0A0D8XXV6</accession>
<organism evidence="6 7">
    <name type="scientific">Dictyocaulus viviparus</name>
    <name type="common">Bovine lungworm</name>
    <dbReference type="NCBI Taxonomy" id="29172"/>
    <lineage>
        <taxon>Eukaryota</taxon>
        <taxon>Metazoa</taxon>
        <taxon>Ecdysozoa</taxon>
        <taxon>Nematoda</taxon>
        <taxon>Chromadorea</taxon>
        <taxon>Rhabditida</taxon>
        <taxon>Rhabditina</taxon>
        <taxon>Rhabditomorpha</taxon>
        <taxon>Strongyloidea</taxon>
        <taxon>Metastrongylidae</taxon>
        <taxon>Dictyocaulus</taxon>
    </lineage>
</organism>
<evidence type="ECO:0000256" key="4">
    <source>
        <dbReference type="SAM" id="MobiDB-lite"/>
    </source>
</evidence>
<feature type="compositionally biased region" description="Basic and acidic residues" evidence="4">
    <location>
        <begin position="242"/>
        <end position="253"/>
    </location>
</feature>
<dbReference type="GO" id="GO:0006325">
    <property type="term" value="P:chromatin organization"/>
    <property type="evidence" value="ECO:0007669"/>
    <property type="project" value="UniProtKB-KW"/>
</dbReference>
<comment type="subcellular location">
    <subcellularLocation>
        <location evidence="1">Nucleus</location>
    </subcellularLocation>
</comment>
<sequence>MKEIKEFGAWSEQTSSSGRKYFYNRDTEVSQWEKPKEWRDYEARIAEQERLAAEQERIQQQVHVQQQQQHAVVPPPPMFITPPPFAFPPPFAPPGFPVGPMNAPPPPFPPYNQFQPPPNIPYPIPPRISSTISGPINTSFVTFRIFSQHFLLKYGPIAPSPHVNTHFSPLHYSAPPPTTGVPPPLHNINQPIPAPPPTFTSVPSSCTPTPNRDSQVPHLTSGRVLQSPQTLQQQQNHVHSQFSRDRVPVEKSPRATPPSTRHNAPPPNVQQLAVPPISPSANKKEFREKHNEEQDDRLSPNRTYSNAGTPTRTGAVKRERTDSETNQEQTSVEVEDEKPLTKKTKEEDTATSWRSFYNADLARQKQIELNLEVDPEMRELLAQSLTLENKLVAKLIKMKTAAALVAVQENEACICNAKIQSLRDLRHELELRQSRLMAPAVVTMPDLNSRA</sequence>
<dbReference type="GO" id="GO:1904263">
    <property type="term" value="P:positive regulation of TORC1 signaling"/>
    <property type="evidence" value="ECO:0007669"/>
    <property type="project" value="TreeGrafter"/>
</dbReference>
<dbReference type="InterPro" id="IPR001202">
    <property type="entry name" value="WW_dom"/>
</dbReference>
<reference evidence="7" key="2">
    <citation type="journal article" date="2016" name="Sci. Rep.">
        <title>Dictyocaulus viviparus genome, variome and transcriptome elucidate lungworm biology and support future intervention.</title>
        <authorList>
            <person name="McNulty S.N."/>
            <person name="Strube C."/>
            <person name="Rosa B.A."/>
            <person name="Martin J.C."/>
            <person name="Tyagi R."/>
            <person name="Choi Y.J."/>
            <person name="Wang Q."/>
            <person name="Hallsworth Pepin K."/>
            <person name="Zhang X."/>
            <person name="Ozersky P."/>
            <person name="Wilson R.K."/>
            <person name="Sternberg P.W."/>
            <person name="Gasser R.B."/>
            <person name="Mitreva M."/>
        </authorList>
    </citation>
    <scope>NUCLEOTIDE SEQUENCE [LARGE SCALE GENOMIC DNA]</scope>
    <source>
        <strain evidence="7">HannoverDv2000</strain>
    </source>
</reference>
<dbReference type="AlphaFoldDB" id="A0A0D8XXV6"/>
<dbReference type="GO" id="GO:0005634">
    <property type="term" value="C:nucleus"/>
    <property type="evidence" value="ECO:0007669"/>
    <property type="project" value="UniProtKB-SubCell"/>
</dbReference>
<dbReference type="PROSITE" id="PS01159">
    <property type="entry name" value="WW_DOMAIN_1"/>
    <property type="match status" value="1"/>
</dbReference>
<dbReference type="PROSITE" id="PS50020">
    <property type="entry name" value="WW_DOMAIN_2"/>
    <property type="match status" value="1"/>
</dbReference>
<dbReference type="Pfam" id="PF00397">
    <property type="entry name" value="WW"/>
    <property type="match status" value="1"/>
</dbReference>
<dbReference type="Gene3D" id="2.20.70.10">
    <property type="match status" value="1"/>
</dbReference>
<dbReference type="PANTHER" id="PTHR15911:SF6">
    <property type="entry name" value="WW DOMAIN-CONTAINING ADAPTER PROTEIN WITH COILED-COIL"/>
    <property type="match status" value="1"/>
</dbReference>